<keyword evidence="3" id="KW-1133">Transmembrane helix</keyword>
<accession>D5C240</accession>
<gene>
    <name evidence="4" type="ordered locus">Nhal_3605</name>
</gene>
<dbReference type="InterPro" id="IPR001646">
    <property type="entry name" value="5peptide_repeat"/>
</dbReference>
<dbReference type="OrthoDB" id="7304622at2"/>
<dbReference type="Gene3D" id="2.160.20.80">
    <property type="entry name" value="E3 ubiquitin-protein ligase SopA"/>
    <property type="match status" value="1"/>
</dbReference>
<organism evidence="4 5">
    <name type="scientific">Nitrosococcus halophilus (strain Nc4)</name>
    <dbReference type="NCBI Taxonomy" id="472759"/>
    <lineage>
        <taxon>Bacteria</taxon>
        <taxon>Pseudomonadati</taxon>
        <taxon>Pseudomonadota</taxon>
        <taxon>Gammaproteobacteria</taxon>
        <taxon>Chromatiales</taxon>
        <taxon>Chromatiaceae</taxon>
        <taxon>Nitrosococcus</taxon>
    </lineage>
</organism>
<feature type="transmembrane region" description="Helical" evidence="3">
    <location>
        <begin position="87"/>
        <end position="109"/>
    </location>
</feature>
<feature type="region of interest" description="Disordered" evidence="2">
    <location>
        <begin position="41"/>
        <end position="60"/>
    </location>
</feature>
<evidence type="ECO:0000313" key="4">
    <source>
        <dbReference type="EMBL" id="ADE16628.1"/>
    </source>
</evidence>
<dbReference type="Pfam" id="PF00805">
    <property type="entry name" value="Pentapeptide"/>
    <property type="match status" value="2"/>
</dbReference>
<dbReference type="KEGG" id="nhl:Nhal_3605"/>
<dbReference type="SUPFAM" id="SSF141571">
    <property type="entry name" value="Pentapeptide repeat-like"/>
    <property type="match status" value="1"/>
</dbReference>
<proteinExistence type="predicted"/>
<dbReference type="EMBL" id="CP001798">
    <property type="protein sequence ID" value="ADE16628.1"/>
    <property type="molecule type" value="Genomic_DNA"/>
</dbReference>
<evidence type="ECO:0000256" key="1">
    <source>
        <dbReference type="ARBA" id="ARBA00022737"/>
    </source>
</evidence>
<dbReference type="eggNOG" id="COG1357">
    <property type="taxonomic scope" value="Bacteria"/>
</dbReference>
<sequence>MQAKHDKSRAETFPGLKQYEAEYPWRDRRSGFDRRRLGERRLLSEQRSGKDRRSPELPEAIKYRRARTQLRRQLKAYQASRAPKRRFVGAIVLMIMALAGGGIFLSSIWRIGSCDMPPRAGVDWSNCLLSGRVLVAANLSRANLLNSSLKGANLSRVSLDSALLTYANLASANLRHADLSNAVLRSANLRDADLAHAKLNYADLSYADLSGANLDGASLQGAKLDYAVWPDRRECAPKSIGFCR</sequence>
<keyword evidence="1" id="KW-0677">Repeat</keyword>
<dbReference type="PANTHER" id="PTHR47485">
    <property type="entry name" value="THYLAKOID LUMENAL 17.4 KDA PROTEIN, CHLOROPLASTIC"/>
    <property type="match status" value="1"/>
</dbReference>
<dbReference type="AlphaFoldDB" id="D5C240"/>
<dbReference type="STRING" id="472759.Nhal_3605"/>
<evidence type="ECO:0000313" key="5">
    <source>
        <dbReference type="Proteomes" id="UP000001844"/>
    </source>
</evidence>
<dbReference type="Proteomes" id="UP000001844">
    <property type="component" value="Chromosome"/>
</dbReference>
<evidence type="ECO:0000256" key="2">
    <source>
        <dbReference type="SAM" id="MobiDB-lite"/>
    </source>
</evidence>
<reference evidence="5" key="1">
    <citation type="submission" date="2010-04" db="EMBL/GenBank/DDBJ databases">
        <title>Complete genome sequence of Nitrosococcus halophilus Nc4, a salt-adapted, aerobic obligate ammonia-oxidizing sulfur purple bacterium.</title>
        <authorList>
            <consortium name="US DOE Joint Genome Institute"/>
            <person name="Campbell M.A."/>
            <person name="Malfatti S.A."/>
            <person name="Chain P.S.G."/>
            <person name="Heidelberg J.F."/>
            <person name="Ward B.B."/>
            <person name="Klotz M.G."/>
        </authorList>
    </citation>
    <scope>NUCLEOTIDE SEQUENCE [LARGE SCALE GENOMIC DNA]</scope>
    <source>
        <strain evidence="5">Nc4</strain>
    </source>
</reference>
<dbReference type="HOGENOM" id="CLU_073602_0_0_6"/>
<evidence type="ECO:0000256" key="3">
    <source>
        <dbReference type="SAM" id="Phobius"/>
    </source>
</evidence>
<keyword evidence="3" id="KW-0812">Transmembrane</keyword>
<protein>
    <submittedName>
        <fullName evidence="4">Pentapeptide repeat protein</fullName>
    </submittedName>
</protein>
<dbReference type="RefSeq" id="WP_013034477.1">
    <property type="nucleotide sequence ID" value="NC_013960.1"/>
</dbReference>
<keyword evidence="3" id="KW-0472">Membrane</keyword>
<keyword evidence="5" id="KW-1185">Reference proteome</keyword>
<dbReference type="PANTHER" id="PTHR47485:SF1">
    <property type="entry name" value="THYLAKOID LUMENAL 17.4 KDA PROTEIN, CHLOROPLASTIC"/>
    <property type="match status" value="1"/>
</dbReference>
<name>D5C240_NITHN</name>